<dbReference type="STRING" id="1229662.W3XND7"/>
<feature type="compositionally biased region" description="Polar residues" evidence="1">
    <location>
        <begin position="196"/>
        <end position="209"/>
    </location>
</feature>
<keyword evidence="2" id="KW-0812">Transmembrane</keyword>
<name>W3XND7_PESFW</name>
<feature type="compositionally biased region" description="Polar residues" evidence="1">
    <location>
        <begin position="94"/>
        <end position="112"/>
    </location>
</feature>
<sequence length="362" mass="39548">MTGIRFFTNWELWQEMTFVLACAIVLVFFAGLGKLWWINRSVRKHEQLDEEKKTRMSEIEKVGIPARRRAEIPFGVRAIQSGIEVDGIWISRPGTPNSQIPPATSTVTLTSETDPKGKAKVTTEEASPSLYQSSAASVIEGGSSPPRSPATYAQQTYRPKHATTRSASRLSEAHTVGSPNELEGGSAERPAIQTYVPRTTFGTRPSPTQSSSQGDRTSSSSEEAYIPSRQSSIRTHSRNKSPFPEFRGYFPASPQGSPENPFATPEGGRTRQASDVSTFRLPTGVQNAPMSAPTRSYSGETHANRASRRVNEGFEVLPAGTFGPDPPANGSNVDLERGDGSRSSTRYSRPVLNKLQKRDSSR</sequence>
<feature type="transmembrane region" description="Helical" evidence="2">
    <location>
        <begin position="16"/>
        <end position="37"/>
    </location>
</feature>
<dbReference type="Proteomes" id="UP000030651">
    <property type="component" value="Unassembled WGS sequence"/>
</dbReference>
<dbReference type="OrthoDB" id="5426165at2759"/>
<dbReference type="GeneID" id="19265602"/>
<proteinExistence type="predicted"/>
<dbReference type="KEGG" id="pfy:PFICI_00589"/>
<dbReference type="AlphaFoldDB" id="W3XND7"/>
<accession>W3XND7</accession>
<protein>
    <submittedName>
        <fullName evidence="3">Uncharacterized protein</fullName>
    </submittedName>
</protein>
<feature type="compositionally biased region" description="Polar residues" evidence="1">
    <location>
        <begin position="284"/>
        <end position="301"/>
    </location>
</feature>
<evidence type="ECO:0000256" key="1">
    <source>
        <dbReference type="SAM" id="MobiDB-lite"/>
    </source>
</evidence>
<organism evidence="3 4">
    <name type="scientific">Pestalotiopsis fici (strain W106-1 / CGMCC3.15140)</name>
    <dbReference type="NCBI Taxonomy" id="1229662"/>
    <lineage>
        <taxon>Eukaryota</taxon>
        <taxon>Fungi</taxon>
        <taxon>Dikarya</taxon>
        <taxon>Ascomycota</taxon>
        <taxon>Pezizomycotina</taxon>
        <taxon>Sordariomycetes</taxon>
        <taxon>Xylariomycetidae</taxon>
        <taxon>Amphisphaeriales</taxon>
        <taxon>Sporocadaceae</taxon>
        <taxon>Pestalotiopsis</taxon>
    </lineage>
</organism>
<dbReference type="InParanoid" id="W3XND7"/>
<gene>
    <name evidence="3" type="ORF">PFICI_00589</name>
</gene>
<feature type="compositionally biased region" description="Low complexity" evidence="1">
    <location>
        <begin position="210"/>
        <end position="221"/>
    </location>
</feature>
<keyword evidence="2" id="KW-1133">Transmembrane helix</keyword>
<evidence type="ECO:0000256" key="2">
    <source>
        <dbReference type="SAM" id="Phobius"/>
    </source>
</evidence>
<dbReference type="HOGENOM" id="CLU_056232_0_0_1"/>
<feature type="compositionally biased region" description="Basic and acidic residues" evidence="1">
    <location>
        <begin position="113"/>
        <end position="123"/>
    </location>
</feature>
<evidence type="ECO:0000313" key="3">
    <source>
        <dbReference type="EMBL" id="ETS86761.1"/>
    </source>
</evidence>
<dbReference type="eggNOG" id="ENOG502S92A">
    <property type="taxonomic scope" value="Eukaryota"/>
</dbReference>
<keyword evidence="4" id="KW-1185">Reference proteome</keyword>
<keyword evidence="2" id="KW-0472">Membrane</keyword>
<feature type="region of interest" description="Disordered" evidence="1">
    <location>
        <begin position="93"/>
        <end position="362"/>
    </location>
</feature>
<dbReference type="EMBL" id="KI912109">
    <property type="protein sequence ID" value="ETS86761.1"/>
    <property type="molecule type" value="Genomic_DNA"/>
</dbReference>
<dbReference type="RefSeq" id="XP_007827361.1">
    <property type="nucleotide sequence ID" value="XM_007829170.1"/>
</dbReference>
<dbReference type="OMA" id="WQLWEKM"/>
<reference evidence="4" key="1">
    <citation type="journal article" date="2015" name="BMC Genomics">
        <title>Genomic and transcriptomic analysis of the endophytic fungus Pestalotiopsis fici reveals its lifestyle and high potential for synthesis of natural products.</title>
        <authorList>
            <person name="Wang X."/>
            <person name="Zhang X."/>
            <person name="Liu L."/>
            <person name="Xiang M."/>
            <person name="Wang W."/>
            <person name="Sun X."/>
            <person name="Che Y."/>
            <person name="Guo L."/>
            <person name="Liu G."/>
            <person name="Guo L."/>
            <person name="Wang C."/>
            <person name="Yin W.B."/>
            <person name="Stadler M."/>
            <person name="Zhang X."/>
            <person name="Liu X."/>
        </authorList>
    </citation>
    <scope>NUCLEOTIDE SEQUENCE [LARGE SCALE GENOMIC DNA]</scope>
    <source>
        <strain evidence="4">W106-1 / CGMCC3.15140</strain>
    </source>
</reference>
<dbReference type="PANTHER" id="PTHR40623">
    <property type="entry name" value="INTEGRAL MEMBRANE PROTEIN"/>
    <property type="match status" value="1"/>
</dbReference>
<evidence type="ECO:0000313" key="4">
    <source>
        <dbReference type="Proteomes" id="UP000030651"/>
    </source>
</evidence>
<dbReference type="PANTHER" id="PTHR40623:SF2">
    <property type="entry name" value="INTEGRAL MEMBRANE PROTEIN"/>
    <property type="match status" value="1"/>
</dbReference>
<feature type="compositionally biased region" description="Polar residues" evidence="1">
    <location>
        <begin position="124"/>
        <end position="136"/>
    </location>
</feature>